<dbReference type="PANTHER" id="PTHR43798">
    <property type="entry name" value="MONOACYLGLYCEROL LIPASE"/>
    <property type="match status" value="1"/>
</dbReference>
<dbReference type="InterPro" id="IPR029058">
    <property type="entry name" value="AB_hydrolase_fold"/>
</dbReference>
<name>A0A841PP25_9BACL</name>
<dbReference type="GO" id="GO:0004185">
    <property type="term" value="F:serine-type carboxypeptidase activity"/>
    <property type="evidence" value="ECO:0007669"/>
    <property type="project" value="InterPro"/>
</dbReference>
<evidence type="ECO:0000256" key="1">
    <source>
        <dbReference type="ARBA" id="ARBA00022801"/>
    </source>
</evidence>
<dbReference type="AlphaFoldDB" id="A0A841PP25"/>
<dbReference type="Pfam" id="PF12146">
    <property type="entry name" value="Hydrolase_4"/>
    <property type="match status" value="1"/>
</dbReference>
<dbReference type="Proteomes" id="UP000568839">
    <property type="component" value="Unassembled WGS sequence"/>
</dbReference>
<accession>A0A841PP25</accession>
<dbReference type="InterPro" id="IPR033124">
    <property type="entry name" value="Ser_caboxypep_his_AS"/>
</dbReference>
<evidence type="ECO:0000313" key="3">
    <source>
        <dbReference type="EMBL" id="MBB6450499.1"/>
    </source>
</evidence>
<evidence type="ECO:0000313" key="4">
    <source>
        <dbReference type="Proteomes" id="UP000568839"/>
    </source>
</evidence>
<dbReference type="InterPro" id="IPR050266">
    <property type="entry name" value="AB_hydrolase_sf"/>
</dbReference>
<dbReference type="SUPFAM" id="SSF53474">
    <property type="entry name" value="alpha/beta-Hydrolases"/>
    <property type="match status" value="1"/>
</dbReference>
<keyword evidence="4" id="KW-1185">Reference proteome</keyword>
<dbReference type="RefSeq" id="WP_184404554.1">
    <property type="nucleotide sequence ID" value="NZ_JACHHJ010000003.1"/>
</dbReference>
<keyword evidence="1" id="KW-0378">Hydrolase</keyword>
<sequence length="259" mass="29364">MFLFHAKDGTRLHYDKKGRGQAIYFFHPPGIGAAVFRHQEPLADHLKLVALNGRGHGASEVGFQPLTIELLAEDTYTLTQHENDDQVIVCGYSWGSLGALAFALRYPERTKGVALIGGFPFVDTWVLEHLFHLGIWASDHHWQPLMSYALSLSHTFNKTTRRRIAATINSVQAGVLKRWYEVGEKADYRDELPRLMAPLLLIYGEHDPYAQGYQNTFYSRVKKAAVKSVYIEGVGHQVPTWRSEELNAVLARFVKELND</sequence>
<dbReference type="InterPro" id="IPR022742">
    <property type="entry name" value="Hydrolase_4"/>
</dbReference>
<dbReference type="PROSITE" id="PS00560">
    <property type="entry name" value="CARBOXYPEPT_SER_HIS"/>
    <property type="match status" value="1"/>
</dbReference>
<dbReference type="PANTHER" id="PTHR43798:SF31">
    <property type="entry name" value="AB HYDROLASE SUPERFAMILY PROTEIN YCLE"/>
    <property type="match status" value="1"/>
</dbReference>
<gene>
    <name evidence="3" type="ORF">HNR44_002482</name>
</gene>
<protein>
    <submittedName>
        <fullName evidence="3">Pimeloyl-ACP methyl ester carboxylesterase</fullName>
    </submittedName>
</protein>
<evidence type="ECO:0000259" key="2">
    <source>
        <dbReference type="Pfam" id="PF12146"/>
    </source>
</evidence>
<dbReference type="GO" id="GO:0016020">
    <property type="term" value="C:membrane"/>
    <property type="evidence" value="ECO:0007669"/>
    <property type="project" value="TreeGrafter"/>
</dbReference>
<dbReference type="EMBL" id="JACHHJ010000003">
    <property type="protein sequence ID" value="MBB6450499.1"/>
    <property type="molecule type" value="Genomic_DNA"/>
</dbReference>
<dbReference type="Gene3D" id="3.40.50.1820">
    <property type="entry name" value="alpha/beta hydrolase"/>
    <property type="match status" value="1"/>
</dbReference>
<reference evidence="3 4" key="1">
    <citation type="submission" date="2020-08" db="EMBL/GenBank/DDBJ databases">
        <title>Genomic Encyclopedia of Type Strains, Phase IV (KMG-IV): sequencing the most valuable type-strain genomes for metagenomic binning, comparative biology and taxonomic classification.</title>
        <authorList>
            <person name="Goeker M."/>
        </authorList>
    </citation>
    <scope>NUCLEOTIDE SEQUENCE [LARGE SCALE GENOMIC DNA]</scope>
    <source>
        <strain evidence="3 4">DSM 21769</strain>
    </source>
</reference>
<proteinExistence type="predicted"/>
<organism evidence="3 4">
    <name type="scientific">Geomicrobium halophilum</name>
    <dbReference type="NCBI Taxonomy" id="549000"/>
    <lineage>
        <taxon>Bacteria</taxon>
        <taxon>Bacillati</taxon>
        <taxon>Bacillota</taxon>
        <taxon>Bacilli</taxon>
        <taxon>Bacillales</taxon>
        <taxon>Geomicrobium</taxon>
    </lineage>
</organism>
<comment type="caution">
    <text evidence="3">The sequence shown here is derived from an EMBL/GenBank/DDBJ whole genome shotgun (WGS) entry which is preliminary data.</text>
</comment>
<feature type="domain" description="Serine aminopeptidase S33" evidence="2">
    <location>
        <begin position="47"/>
        <end position="238"/>
    </location>
</feature>